<gene>
    <name evidence="2" type="ORF">WJX72_008028</name>
</gene>
<evidence type="ECO:0000256" key="1">
    <source>
        <dbReference type="SAM" id="MobiDB-lite"/>
    </source>
</evidence>
<name>A0AAW1PP66_9CHLO</name>
<organism evidence="2 3">
    <name type="scientific">[Myrmecia] bisecta</name>
    <dbReference type="NCBI Taxonomy" id="41462"/>
    <lineage>
        <taxon>Eukaryota</taxon>
        <taxon>Viridiplantae</taxon>
        <taxon>Chlorophyta</taxon>
        <taxon>core chlorophytes</taxon>
        <taxon>Trebouxiophyceae</taxon>
        <taxon>Trebouxiales</taxon>
        <taxon>Trebouxiaceae</taxon>
        <taxon>Myrmecia</taxon>
    </lineage>
</organism>
<dbReference type="Proteomes" id="UP001489004">
    <property type="component" value="Unassembled WGS sequence"/>
</dbReference>
<comment type="caution">
    <text evidence="2">The sequence shown here is derived from an EMBL/GenBank/DDBJ whole genome shotgun (WGS) entry which is preliminary data.</text>
</comment>
<proteinExistence type="predicted"/>
<feature type="region of interest" description="Disordered" evidence="1">
    <location>
        <begin position="1"/>
        <end position="37"/>
    </location>
</feature>
<dbReference type="AlphaFoldDB" id="A0AAW1PP66"/>
<protein>
    <submittedName>
        <fullName evidence="2">Uncharacterized protein</fullName>
    </submittedName>
</protein>
<evidence type="ECO:0000313" key="2">
    <source>
        <dbReference type="EMBL" id="KAK9810286.1"/>
    </source>
</evidence>
<evidence type="ECO:0000313" key="3">
    <source>
        <dbReference type="Proteomes" id="UP001489004"/>
    </source>
</evidence>
<keyword evidence="3" id="KW-1185">Reference proteome</keyword>
<dbReference type="EMBL" id="JALJOR010000010">
    <property type="protein sequence ID" value="KAK9810286.1"/>
    <property type="molecule type" value="Genomic_DNA"/>
</dbReference>
<accession>A0AAW1PP66</accession>
<sequence>MPLSPLDSKQSGAEYTLGRLASPSAIPRSPYSPSPFASRHSFLRASVTPSVGDASIASYESLLEEHADRLANDYFTCLSGKLEARLKSMVDEKLQQLTPSKPSP</sequence>
<reference evidence="2 3" key="1">
    <citation type="journal article" date="2024" name="Nat. Commun.">
        <title>Phylogenomics reveals the evolutionary origins of lichenization in chlorophyte algae.</title>
        <authorList>
            <person name="Puginier C."/>
            <person name="Libourel C."/>
            <person name="Otte J."/>
            <person name="Skaloud P."/>
            <person name="Haon M."/>
            <person name="Grisel S."/>
            <person name="Petersen M."/>
            <person name="Berrin J.G."/>
            <person name="Delaux P.M."/>
            <person name="Dal Grande F."/>
            <person name="Keller J."/>
        </authorList>
    </citation>
    <scope>NUCLEOTIDE SEQUENCE [LARGE SCALE GENOMIC DNA]</scope>
    <source>
        <strain evidence="2 3">SAG 2043</strain>
    </source>
</reference>